<keyword evidence="6" id="KW-1185">Reference proteome</keyword>
<dbReference type="GO" id="GO:0047617">
    <property type="term" value="F:fatty acyl-CoA hydrolase activity"/>
    <property type="evidence" value="ECO:0007669"/>
    <property type="project" value="UniProtKB-EC"/>
</dbReference>
<dbReference type="InterPro" id="IPR006683">
    <property type="entry name" value="Thioestr_dom"/>
</dbReference>
<dbReference type="PANTHER" id="PTHR11049:SF16">
    <property type="entry name" value="PROTEIN VDLD"/>
    <property type="match status" value="1"/>
</dbReference>
<evidence type="ECO:0000259" key="4">
    <source>
        <dbReference type="PROSITE" id="PS51770"/>
    </source>
</evidence>
<dbReference type="EMBL" id="JBBVGT010000002">
    <property type="protein sequence ID" value="MFB5944937.1"/>
    <property type="molecule type" value="Genomic_DNA"/>
</dbReference>
<dbReference type="Pfam" id="PF03061">
    <property type="entry name" value="4HBT"/>
    <property type="match status" value="1"/>
</dbReference>
<dbReference type="Gene3D" id="3.10.129.10">
    <property type="entry name" value="Hotdog Thioesterase"/>
    <property type="match status" value="1"/>
</dbReference>
<dbReference type="InterPro" id="IPR029069">
    <property type="entry name" value="HotDog_dom_sf"/>
</dbReference>
<dbReference type="Proteomes" id="UP001580928">
    <property type="component" value="Unassembled WGS sequence"/>
</dbReference>
<evidence type="ECO:0000256" key="2">
    <source>
        <dbReference type="ARBA" id="ARBA00022801"/>
    </source>
</evidence>
<organism evidence="5 6">
    <name type="scientific">Albibacterium profundi</name>
    <dbReference type="NCBI Taxonomy" id="3134906"/>
    <lineage>
        <taxon>Bacteria</taxon>
        <taxon>Pseudomonadati</taxon>
        <taxon>Bacteroidota</taxon>
        <taxon>Sphingobacteriia</taxon>
        <taxon>Sphingobacteriales</taxon>
        <taxon>Sphingobacteriaceae</taxon>
        <taxon>Albibacterium</taxon>
    </lineage>
</organism>
<keyword evidence="2 3" id="KW-0378">Hydrolase</keyword>
<gene>
    <name evidence="5" type="ORF">WKR92_03745</name>
</gene>
<sequence>MKNKKKSEVTFRFLAEPEHVNYGGKVHGGAVMKWIDQVAYTCAAGWSGHYCVTLYVGGIRFFSPIDIGDMVELTAKVIYTGNTSMHLSVDVYSGELEGDKMKKATHCIIIFVAVDDNHKPVKVPKWIPLTDKEKELEQYAITLMESRKFIGEKMRPYLEEEE</sequence>
<reference evidence="5 6" key="1">
    <citation type="submission" date="2024-04" db="EMBL/GenBank/DDBJ databases">
        <title>Albibacterium profundi sp. nov., isolated from sediment of the Challenger Deep of Mariana Trench.</title>
        <authorList>
            <person name="Wang Y."/>
        </authorList>
    </citation>
    <scope>NUCLEOTIDE SEQUENCE [LARGE SCALE GENOMIC DNA]</scope>
    <source>
        <strain evidence="5 6">RHL897</strain>
    </source>
</reference>
<dbReference type="CDD" id="cd03442">
    <property type="entry name" value="BFIT_BACH"/>
    <property type="match status" value="1"/>
</dbReference>
<feature type="domain" description="HotDog ACOT-type" evidence="4">
    <location>
        <begin position="5"/>
        <end position="117"/>
    </location>
</feature>
<comment type="caution">
    <text evidence="5">The sequence shown here is derived from an EMBL/GenBank/DDBJ whole genome shotgun (WGS) entry which is preliminary data.</text>
</comment>
<evidence type="ECO:0000313" key="6">
    <source>
        <dbReference type="Proteomes" id="UP001580928"/>
    </source>
</evidence>
<dbReference type="PROSITE" id="PS51770">
    <property type="entry name" value="HOTDOG_ACOT"/>
    <property type="match status" value="1"/>
</dbReference>
<protein>
    <submittedName>
        <fullName evidence="5">Acyl-CoA thioesterase</fullName>
        <ecNumber evidence="5">3.1.2.20</ecNumber>
    </submittedName>
</protein>
<dbReference type="EC" id="3.1.2.20" evidence="5"/>
<dbReference type="RefSeq" id="WP_375556495.1">
    <property type="nucleotide sequence ID" value="NZ_JBBVGT010000002.1"/>
</dbReference>
<evidence type="ECO:0000256" key="3">
    <source>
        <dbReference type="PROSITE-ProRule" id="PRU01106"/>
    </source>
</evidence>
<dbReference type="SUPFAM" id="SSF54637">
    <property type="entry name" value="Thioesterase/thiol ester dehydrase-isomerase"/>
    <property type="match status" value="1"/>
</dbReference>
<dbReference type="InterPro" id="IPR033120">
    <property type="entry name" value="HOTDOG_ACOT"/>
</dbReference>
<dbReference type="PANTHER" id="PTHR11049">
    <property type="entry name" value="ACYL COENZYME A THIOESTER HYDROLASE"/>
    <property type="match status" value="1"/>
</dbReference>
<dbReference type="InterPro" id="IPR040170">
    <property type="entry name" value="Cytosol_ACT"/>
</dbReference>
<proteinExistence type="inferred from homology"/>
<name>A0ABV5CBM4_9SPHI</name>
<accession>A0ABV5CBM4</accession>
<evidence type="ECO:0000313" key="5">
    <source>
        <dbReference type="EMBL" id="MFB5944937.1"/>
    </source>
</evidence>
<evidence type="ECO:0000256" key="1">
    <source>
        <dbReference type="ARBA" id="ARBA00010458"/>
    </source>
</evidence>
<comment type="similarity">
    <text evidence="1">Belongs to the acyl coenzyme A hydrolase family.</text>
</comment>